<dbReference type="InterPro" id="IPR019734">
    <property type="entry name" value="TPR_rpt"/>
</dbReference>
<feature type="transmembrane region" description="Helical" evidence="2">
    <location>
        <begin position="35"/>
        <end position="55"/>
    </location>
</feature>
<keyword evidence="2" id="KW-1133">Transmembrane helix</keyword>
<feature type="compositionally biased region" description="Polar residues" evidence="1">
    <location>
        <begin position="82"/>
        <end position="91"/>
    </location>
</feature>
<feature type="region of interest" description="Disordered" evidence="1">
    <location>
        <begin position="105"/>
        <end position="124"/>
    </location>
</feature>
<feature type="region of interest" description="Disordered" evidence="1">
    <location>
        <begin position="65"/>
        <end position="91"/>
    </location>
</feature>
<evidence type="ECO:0000256" key="1">
    <source>
        <dbReference type="SAM" id="MobiDB-lite"/>
    </source>
</evidence>
<dbReference type="SUPFAM" id="SSF48452">
    <property type="entry name" value="TPR-like"/>
    <property type="match status" value="1"/>
</dbReference>
<protein>
    <submittedName>
        <fullName evidence="3">MSHA biogenesis protein MshN</fullName>
    </submittedName>
</protein>
<evidence type="ECO:0000313" key="3">
    <source>
        <dbReference type="EMBL" id="MZI92734.1"/>
    </source>
</evidence>
<reference evidence="3 4" key="1">
    <citation type="submission" date="2019-10" db="EMBL/GenBank/DDBJ databases">
        <title>Vibrio sp. nov. isolated from a shrimp pond.</title>
        <authorList>
            <person name="Gomez-Gil B."/>
            <person name="Enciso-Ibarra J."/>
            <person name="Enciso-Ibarra K."/>
            <person name="Bolan-Mejia C."/>
        </authorList>
    </citation>
    <scope>NUCLEOTIDE SEQUENCE [LARGE SCALE GENOMIC DNA]</scope>
    <source>
        <strain evidence="3 4">CAIM 722</strain>
    </source>
</reference>
<evidence type="ECO:0000313" key="4">
    <source>
        <dbReference type="Proteomes" id="UP000462621"/>
    </source>
</evidence>
<gene>
    <name evidence="3" type="ORF">F9817_05950</name>
</gene>
<keyword evidence="4" id="KW-1185">Reference proteome</keyword>
<dbReference type="InterPro" id="IPR011990">
    <property type="entry name" value="TPR-like_helical_dom_sf"/>
</dbReference>
<keyword evidence="2" id="KW-0812">Transmembrane</keyword>
<dbReference type="RefSeq" id="WP_161154031.1">
    <property type="nucleotide sequence ID" value="NZ_WEKT01000006.1"/>
</dbReference>
<dbReference type="AlphaFoldDB" id="A0A7X4LIV0"/>
<dbReference type="SMART" id="SM00028">
    <property type="entry name" value="TPR"/>
    <property type="match status" value="4"/>
</dbReference>
<evidence type="ECO:0000256" key="2">
    <source>
        <dbReference type="SAM" id="Phobius"/>
    </source>
</evidence>
<proteinExistence type="predicted"/>
<keyword evidence="2" id="KW-0472">Membrane</keyword>
<dbReference type="Gene3D" id="1.25.40.10">
    <property type="entry name" value="Tetratricopeptide repeat domain"/>
    <property type="match status" value="2"/>
</dbReference>
<comment type="caution">
    <text evidence="3">The sequence shown here is derived from an EMBL/GenBank/DDBJ whole genome shotgun (WGS) entry which is preliminary data.</text>
</comment>
<dbReference type="EMBL" id="WEKT01000006">
    <property type="protein sequence ID" value="MZI92734.1"/>
    <property type="molecule type" value="Genomic_DNA"/>
</dbReference>
<dbReference type="Proteomes" id="UP000462621">
    <property type="component" value="Unassembled WGS sequence"/>
</dbReference>
<sequence length="356" mass="38844">MSTINQALSQLAKAQDSAIEDIEQVTVTPIKSRPAWVWVLAGFCLSLALGGWAVSAQNKSTREDMTASYAQSSPVLEKEQESTVSPGPTQKSVVTTTAVYAPHTHAAQTSSETEELTIPPSSDPVTHKLVSDTHATPVITKTTTIEQSPQVTIEQVELTPEQLAQAAEARAQKSLDSNDFDGAVAGYAEALRYTPKDELLRQKLAALYYGKNDVRRAFDLLQTGIEMHHDGERLRIALSRMLIKEKQMRAALTPLSPVSEGASIEYLSLRAALAQKNQLNTMALESYQMLVAKDPNNARWWLGLAIQQERSAKLQDAKLSYQQALSKVGVSSRSMAFIQDRLNILAQSQGGASHAN</sequence>
<organism evidence="3 4">
    <name type="scientific">Vibrio eleionomae</name>
    <dbReference type="NCBI Taxonomy" id="2653505"/>
    <lineage>
        <taxon>Bacteria</taxon>
        <taxon>Pseudomonadati</taxon>
        <taxon>Pseudomonadota</taxon>
        <taxon>Gammaproteobacteria</taxon>
        <taxon>Vibrionales</taxon>
        <taxon>Vibrionaceae</taxon>
        <taxon>Vibrio</taxon>
    </lineage>
</organism>
<accession>A0A7X4LIV0</accession>
<name>A0A7X4LIV0_9VIBR</name>